<evidence type="ECO:0000313" key="17">
    <source>
        <dbReference type="Proteomes" id="UP000002019"/>
    </source>
</evidence>
<evidence type="ECO:0000313" key="16">
    <source>
        <dbReference type="EMBL" id="CAO79950.1"/>
    </source>
</evidence>
<feature type="site" description="Part of a proton relay during catalysis" evidence="12">
    <location>
        <position position="43"/>
    </location>
</feature>
<evidence type="ECO:0000256" key="3">
    <source>
        <dbReference type="ARBA" id="ARBA00007592"/>
    </source>
</evidence>
<evidence type="ECO:0000256" key="7">
    <source>
        <dbReference type="ARBA" id="ARBA00022915"/>
    </source>
</evidence>
<evidence type="ECO:0000256" key="8">
    <source>
        <dbReference type="ARBA" id="ARBA00023154"/>
    </source>
</evidence>
<dbReference type="HAMAP" id="MF_00418">
    <property type="entry name" value="DapA"/>
    <property type="match status" value="1"/>
</dbReference>
<dbReference type="HOGENOM" id="CLU_049343_7_1_0"/>
<dbReference type="EMBL" id="CU466930">
    <property type="protein sequence ID" value="CAO79950.1"/>
    <property type="molecule type" value="Genomic_DNA"/>
</dbReference>
<protein>
    <recommendedName>
        <fullName evidence="4 12">4-hydroxy-tetrahydrodipicolinate synthase</fullName>
        <shortName evidence="12">HTPA synthase</shortName>
        <ecNumber evidence="4 12">4.3.3.7</ecNumber>
    </recommendedName>
</protein>
<dbReference type="GO" id="GO:0005829">
    <property type="term" value="C:cytosol"/>
    <property type="evidence" value="ECO:0007669"/>
    <property type="project" value="TreeGrafter"/>
</dbReference>
<dbReference type="Pfam" id="PF00701">
    <property type="entry name" value="DHDPS"/>
    <property type="match status" value="1"/>
</dbReference>
<evidence type="ECO:0000256" key="6">
    <source>
        <dbReference type="ARBA" id="ARBA00022605"/>
    </source>
</evidence>
<dbReference type="PANTHER" id="PTHR12128">
    <property type="entry name" value="DIHYDRODIPICOLINATE SYNTHASE"/>
    <property type="match status" value="1"/>
</dbReference>
<evidence type="ECO:0000256" key="14">
    <source>
        <dbReference type="PIRSR" id="PIRSR001365-1"/>
    </source>
</evidence>
<keyword evidence="7 12" id="KW-0220">Diaminopimelate biosynthesis</keyword>
<evidence type="ECO:0000256" key="12">
    <source>
        <dbReference type="HAMAP-Rule" id="MF_00418"/>
    </source>
</evidence>
<dbReference type="AlphaFoldDB" id="B0VIG1"/>
<dbReference type="InterPro" id="IPR002220">
    <property type="entry name" value="DapA-like"/>
</dbReference>
<dbReference type="OrthoDB" id="9782828at2"/>
<feature type="binding site" evidence="12 15">
    <location>
        <position position="203"/>
    </location>
    <ligand>
        <name>pyruvate</name>
        <dbReference type="ChEBI" id="CHEBI:15361"/>
    </ligand>
</feature>
<dbReference type="Proteomes" id="UP000002019">
    <property type="component" value="Chromosome"/>
</dbReference>
<evidence type="ECO:0000256" key="2">
    <source>
        <dbReference type="ARBA" id="ARBA00005120"/>
    </source>
</evidence>
<dbReference type="EC" id="4.3.3.7" evidence="4 12"/>
<dbReference type="eggNOG" id="COG0329">
    <property type="taxonomic scope" value="Bacteria"/>
</dbReference>
<comment type="similarity">
    <text evidence="3 12 13">Belongs to the DapA family.</text>
</comment>
<keyword evidence="9 12" id="KW-0456">Lyase</keyword>
<comment type="caution">
    <text evidence="12">Was originally thought to be a dihydrodipicolinate synthase (DHDPS), catalyzing the condensation of (S)-aspartate-beta-semialdehyde [(S)-ASA] and pyruvate to dihydrodipicolinate (DHDP). However, it was shown in E.coli that the product of the enzymatic reaction is not dihydrodipicolinate but in fact (4S)-4-hydroxy-2,3,4,5-tetrahydro-(2S)-dipicolinic acid (HTPA), and that the consecutive dehydration reaction leading to DHDP is not spontaneous but catalyzed by DapB.</text>
</comment>
<dbReference type="GO" id="GO:0008840">
    <property type="term" value="F:4-hydroxy-tetrahydrodipicolinate synthase activity"/>
    <property type="evidence" value="ECO:0007669"/>
    <property type="project" value="UniProtKB-UniRule"/>
</dbReference>
<dbReference type="PROSITE" id="PS00666">
    <property type="entry name" value="DHDPS_2"/>
    <property type="match status" value="1"/>
</dbReference>
<comment type="pathway">
    <text evidence="2 12">Amino-acid biosynthesis; L-lysine biosynthesis via DAP pathway; (S)-tetrahydrodipicolinate from L-aspartate: step 3/4.</text>
</comment>
<evidence type="ECO:0000256" key="9">
    <source>
        <dbReference type="ARBA" id="ARBA00023239"/>
    </source>
</evidence>
<dbReference type="InterPro" id="IPR020625">
    <property type="entry name" value="Schiff_base-form_aldolases_AS"/>
</dbReference>
<keyword evidence="6 12" id="KW-0028">Amino-acid biosynthesis</keyword>
<dbReference type="KEGG" id="caci:CLOAM0032"/>
<dbReference type="InterPro" id="IPR005263">
    <property type="entry name" value="DapA"/>
</dbReference>
<dbReference type="PRINTS" id="PR00146">
    <property type="entry name" value="DHPICSNTHASE"/>
</dbReference>
<dbReference type="GO" id="GO:0019877">
    <property type="term" value="P:diaminopimelate biosynthetic process"/>
    <property type="evidence" value="ECO:0007669"/>
    <property type="project" value="UniProtKB-UniRule"/>
</dbReference>
<keyword evidence="10 12" id="KW-0704">Schiff base</keyword>
<comment type="function">
    <text evidence="1 12">Catalyzes the condensation of (S)-aspartate-beta-semialdehyde [(S)-ASA] and pyruvate to 4-hydroxy-tetrahydrodipicolinate (HTPA).</text>
</comment>
<feature type="site" description="Part of a proton relay during catalysis" evidence="12">
    <location>
        <position position="106"/>
    </location>
</feature>
<evidence type="ECO:0000256" key="10">
    <source>
        <dbReference type="ARBA" id="ARBA00023270"/>
    </source>
</evidence>
<comment type="subunit">
    <text evidence="12">Homotetramer; dimer of dimers.</text>
</comment>
<feature type="active site" description="Schiff-base intermediate with substrate" evidence="12 14">
    <location>
        <position position="161"/>
    </location>
</feature>
<dbReference type="UniPathway" id="UPA00034">
    <property type="reaction ID" value="UER00017"/>
</dbReference>
<dbReference type="Gene3D" id="3.20.20.70">
    <property type="entry name" value="Aldolase class I"/>
    <property type="match status" value="1"/>
</dbReference>
<sequence length="291" mass="31527">MLQGTYVALITPFKNGSIDWTALEDLIQFHLDNGTTGILLLGTTAETSALASDEKDALLRFALKKIDGKLPVIIGTGTNNLHQTLASTQKAKELGADYALVITPYYIKPTQKGMLEYFGIIASKIDIPIVIYNVPGRTGVNITAATTVELAKTYPNIVGIKDASGNLVQVTQIVRDAPENFSVMCGEDALNLPLIAIGAKGTISVTANVAPKLMSEHIATCLKGDFITAAKQHQYLARLNEMMFIETNPIPAKEALAMMGKITLAFRSPMCPLMENNRALLKQCLQDYKLI</sequence>
<evidence type="ECO:0000256" key="15">
    <source>
        <dbReference type="PIRSR" id="PIRSR001365-2"/>
    </source>
</evidence>
<dbReference type="PIRSF" id="PIRSF001365">
    <property type="entry name" value="DHDPS"/>
    <property type="match status" value="1"/>
</dbReference>
<dbReference type="GO" id="GO:0009089">
    <property type="term" value="P:lysine biosynthetic process via diaminopimelate"/>
    <property type="evidence" value="ECO:0007669"/>
    <property type="project" value="UniProtKB-UniRule"/>
</dbReference>
<dbReference type="CDD" id="cd00950">
    <property type="entry name" value="DHDPS"/>
    <property type="match status" value="1"/>
</dbReference>
<gene>
    <name evidence="12 16" type="primary">dapA</name>
    <name evidence="16" type="ordered locus">CLOAM0032</name>
</gene>
<keyword evidence="5 12" id="KW-0963">Cytoplasm</keyword>
<comment type="catalytic activity">
    <reaction evidence="11 12">
        <text>L-aspartate 4-semialdehyde + pyruvate = (2S,4S)-4-hydroxy-2,3,4,5-tetrahydrodipicolinate + H2O + H(+)</text>
        <dbReference type="Rhea" id="RHEA:34171"/>
        <dbReference type="ChEBI" id="CHEBI:15361"/>
        <dbReference type="ChEBI" id="CHEBI:15377"/>
        <dbReference type="ChEBI" id="CHEBI:15378"/>
        <dbReference type="ChEBI" id="CHEBI:67139"/>
        <dbReference type="ChEBI" id="CHEBI:537519"/>
        <dbReference type="EC" id="4.3.3.7"/>
    </reaction>
</comment>
<proteinExistence type="inferred from homology"/>
<keyword evidence="8 12" id="KW-0457">Lysine biosynthesis</keyword>
<organism evidence="16 17">
    <name type="scientific">Cloacimonas acidaminovorans (strain Evry)</name>
    <dbReference type="NCBI Taxonomy" id="459349"/>
    <lineage>
        <taxon>Bacteria</taxon>
        <taxon>Pseudomonadati</taxon>
        <taxon>Candidatus Cloacimonadota</taxon>
        <taxon>Candidatus Cloacimonadia</taxon>
        <taxon>Candidatus Cloacimonadales</taxon>
        <taxon>Candidatus Cloacimonadaceae</taxon>
        <taxon>Candidatus Cloacimonas</taxon>
    </lineage>
</organism>
<feature type="active site" description="Proton donor/acceptor" evidence="12 14">
    <location>
        <position position="132"/>
    </location>
</feature>
<name>B0VIG1_CLOAI</name>
<evidence type="ECO:0000256" key="13">
    <source>
        <dbReference type="PIRNR" id="PIRNR001365"/>
    </source>
</evidence>
<dbReference type="RefSeq" id="WP_015423811.1">
    <property type="nucleotide sequence ID" value="NC_020449.1"/>
</dbReference>
<evidence type="ECO:0000256" key="5">
    <source>
        <dbReference type="ARBA" id="ARBA00022490"/>
    </source>
</evidence>
<dbReference type="PANTHER" id="PTHR12128:SF66">
    <property type="entry name" value="4-HYDROXY-2-OXOGLUTARATE ALDOLASE, MITOCHONDRIAL"/>
    <property type="match status" value="1"/>
</dbReference>
<accession>B0VIG1</accession>
<dbReference type="InterPro" id="IPR013785">
    <property type="entry name" value="Aldolase_TIM"/>
</dbReference>
<dbReference type="SUPFAM" id="SSF51569">
    <property type="entry name" value="Aldolase"/>
    <property type="match status" value="1"/>
</dbReference>
<reference evidence="16 17" key="1">
    <citation type="journal article" date="2008" name="J. Bacteriol.">
        <title>'Candidatus Cloacamonas acidaminovorans': genome sequence reconstruction provides a first glimpse of a new bacterial division.</title>
        <authorList>
            <person name="Pelletier E."/>
            <person name="Kreimeyer A."/>
            <person name="Bocs S."/>
            <person name="Rouy Z."/>
            <person name="Gyapay G."/>
            <person name="Chouari R."/>
            <person name="Riviere D."/>
            <person name="Ganesan A."/>
            <person name="Daegelen P."/>
            <person name="Sghir A."/>
            <person name="Cohen G.N."/>
            <person name="Medigue C."/>
            <person name="Weissenbach J."/>
            <person name="Le Paslier D."/>
        </authorList>
    </citation>
    <scope>NUCLEOTIDE SEQUENCE [LARGE SCALE GENOMIC DNA]</scope>
    <source>
        <strain evidence="17">Evry</strain>
    </source>
</reference>
<evidence type="ECO:0000256" key="11">
    <source>
        <dbReference type="ARBA" id="ARBA00047836"/>
    </source>
</evidence>
<dbReference type="NCBIfam" id="TIGR00674">
    <property type="entry name" value="dapA"/>
    <property type="match status" value="1"/>
</dbReference>
<keyword evidence="17" id="KW-1185">Reference proteome</keyword>
<comment type="subcellular location">
    <subcellularLocation>
        <location evidence="12">Cytoplasm</location>
    </subcellularLocation>
</comment>
<dbReference type="STRING" id="459349.CLOAM0032"/>
<dbReference type="SMART" id="SM01130">
    <property type="entry name" value="DHDPS"/>
    <property type="match status" value="1"/>
</dbReference>
<evidence type="ECO:0000256" key="4">
    <source>
        <dbReference type="ARBA" id="ARBA00012086"/>
    </source>
</evidence>
<evidence type="ECO:0000256" key="1">
    <source>
        <dbReference type="ARBA" id="ARBA00003294"/>
    </source>
</evidence>
<feature type="binding site" evidence="12 15">
    <location>
        <position position="44"/>
    </location>
    <ligand>
        <name>pyruvate</name>
        <dbReference type="ChEBI" id="CHEBI:15361"/>
    </ligand>
</feature>